<evidence type="ECO:0000313" key="2">
    <source>
        <dbReference type="Proteomes" id="UP000075886"/>
    </source>
</evidence>
<dbReference type="EMBL" id="AXCN02000387">
    <property type="status" value="NOT_ANNOTATED_CDS"/>
    <property type="molecule type" value="Genomic_DNA"/>
</dbReference>
<name>A0A182Q0G9_9DIPT</name>
<accession>A0A182Q0G9</accession>
<protein>
    <submittedName>
        <fullName evidence="1">Uncharacterized protein</fullName>
    </submittedName>
</protein>
<sequence>MCVLMCVFRLFDCVNVLSQMWQRYGFTCWCVFFMCSVSSSRLRYTLLQTEQMNGFSSLWNFMWLARSDGCMNCTPHTMHTSWCVRMCVVRLFFWLNRLPQIVHAYGFSPVCVRMCVFRLFDWLKFLPQIVHAYGFSPRGLGIFRRMRLLLIARPRRRTTGNIRSGSATTTATHRELSLVLFDVLDDVVGHFVAYRAPVALARVEMGRPIRGCPTARMIEGPIFKLIFVDFHVRRKLIGRAERFVAYLAHAVRGATARYCHRRVLIVRLIARVRHLQVHRGRLLLGHVVDFHVQIEVHLRHERFVADLTLELFRDAVGKLSHRVTGGRAAAVLGLDDVLRKDGRTSFAATRDWHRGYRGRCGRLLLLLLDRWNISSPSILHHKCLHRSRVMVPLQHAMGNTAPATPYSKGFGFSKTLKDCTSYCTTRN</sequence>
<reference evidence="2" key="1">
    <citation type="submission" date="2014-01" db="EMBL/GenBank/DDBJ databases">
        <title>The Genome Sequence of Anopheles farauti FAR1 (V2).</title>
        <authorList>
            <consortium name="The Broad Institute Genomics Platform"/>
            <person name="Neafsey D.E."/>
            <person name="Besansky N."/>
            <person name="Howell P."/>
            <person name="Walton C."/>
            <person name="Young S.K."/>
            <person name="Zeng Q."/>
            <person name="Gargeya S."/>
            <person name="Fitzgerald M."/>
            <person name="Haas B."/>
            <person name="Abouelleil A."/>
            <person name="Allen A.W."/>
            <person name="Alvarado L."/>
            <person name="Arachchi H.M."/>
            <person name="Berlin A.M."/>
            <person name="Chapman S.B."/>
            <person name="Gainer-Dewar J."/>
            <person name="Goldberg J."/>
            <person name="Griggs A."/>
            <person name="Gujja S."/>
            <person name="Hansen M."/>
            <person name="Howarth C."/>
            <person name="Imamovic A."/>
            <person name="Ireland A."/>
            <person name="Larimer J."/>
            <person name="McCowan C."/>
            <person name="Murphy C."/>
            <person name="Pearson M."/>
            <person name="Poon T.W."/>
            <person name="Priest M."/>
            <person name="Roberts A."/>
            <person name="Saif S."/>
            <person name="Shea T."/>
            <person name="Sisk P."/>
            <person name="Sykes S."/>
            <person name="Wortman J."/>
            <person name="Nusbaum C."/>
            <person name="Birren B."/>
        </authorList>
    </citation>
    <scope>NUCLEOTIDE SEQUENCE [LARGE SCALE GENOMIC DNA]</scope>
    <source>
        <strain evidence="2">FAR1</strain>
    </source>
</reference>
<dbReference type="Proteomes" id="UP000075886">
    <property type="component" value="Unassembled WGS sequence"/>
</dbReference>
<dbReference type="EnsemblMetazoa" id="AFAF000608-RA">
    <property type="protein sequence ID" value="AFAF000608-PA"/>
    <property type="gene ID" value="AFAF000608"/>
</dbReference>
<organism evidence="1 2">
    <name type="scientific">Anopheles farauti</name>
    <dbReference type="NCBI Taxonomy" id="69004"/>
    <lineage>
        <taxon>Eukaryota</taxon>
        <taxon>Metazoa</taxon>
        <taxon>Ecdysozoa</taxon>
        <taxon>Arthropoda</taxon>
        <taxon>Hexapoda</taxon>
        <taxon>Insecta</taxon>
        <taxon>Pterygota</taxon>
        <taxon>Neoptera</taxon>
        <taxon>Endopterygota</taxon>
        <taxon>Diptera</taxon>
        <taxon>Nematocera</taxon>
        <taxon>Culicoidea</taxon>
        <taxon>Culicidae</taxon>
        <taxon>Anophelinae</taxon>
        <taxon>Anopheles</taxon>
    </lineage>
</organism>
<dbReference type="STRING" id="69004.A0A182Q0G9"/>
<evidence type="ECO:0000313" key="1">
    <source>
        <dbReference type="EnsemblMetazoa" id="AFAF000608-PA"/>
    </source>
</evidence>
<dbReference type="AlphaFoldDB" id="A0A182Q0G9"/>
<proteinExistence type="predicted"/>
<dbReference type="VEuPathDB" id="VectorBase:AFAF000608"/>
<keyword evidence="2" id="KW-1185">Reference proteome</keyword>
<reference evidence="1" key="2">
    <citation type="submission" date="2020-05" db="UniProtKB">
        <authorList>
            <consortium name="EnsemblMetazoa"/>
        </authorList>
    </citation>
    <scope>IDENTIFICATION</scope>
    <source>
        <strain evidence="1">FAR1</strain>
    </source>
</reference>